<protein>
    <submittedName>
        <fullName evidence="8 9">Acyl-CoA:lysophosphatidylglycerol acyltransferase 1-like</fullName>
    </submittedName>
</protein>
<dbReference type="SUPFAM" id="SSF69593">
    <property type="entry name" value="Glycerol-3-phosphate (1)-acyltransferase"/>
    <property type="match status" value="1"/>
</dbReference>
<keyword evidence="5" id="KW-0472">Membrane</keyword>
<keyword evidence="5" id="KW-0812">Transmembrane</keyword>
<dbReference type="GO" id="GO:0005783">
    <property type="term" value="C:endoplasmic reticulum"/>
    <property type="evidence" value="ECO:0007669"/>
    <property type="project" value="TreeGrafter"/>
</dbReference>
<keyword evidence="4" id="KW-0012">Acyltransferase</keyword>
<evidence type="ECO:0000313" key="8">
    <source>
        <dbReference type="RefSeq" id="XP_019625944.1"/>
    </source>
</evidence>
<accession>A0A6P4YW26</accession>
<evidence type="ECO:0000313" key="7">
    <source>
        <dbReference type="Proteomes" id="UP000515135"/>
    </source>
</evidence>
<keyword evidence="2" id="KW-0808">Transferase</keyword>
<evidence type="ECO:0000259" key="6">
    <source>
        <dbReference type="SMART" id="SM00563"/>
    </source>
</evidence>
<dbReference type="GO" id="GO:0036149">
    <property type="term" value="P:phosphatidylinositol acyl-chain remodeling"/>
    <property type="evidence" value="ECO:0007669"/>
    <property type="project" value="TreeGrafter"/>
</dbReference>
<evidence type="ECO:0000313" key="9">
    <source>
        <dbReference type="RefSeq" id="XP_019625945.1"/>
    </source>
</evidence>
<keyword evidence="7" id="KW-1185">Reference proteome</keyword>
<dbReference type="RefSeq" id="XP_019625944.1">
    <property type="nucleotide sequence ID" value="XM_019770385.1"/>
</dbReference>
<dbReference type="Proteomes" id="UP000515135">
    <property type="component" value="Unplaced"/>
</dbReference>
<dbReference type="PANTHER" id="PTHR10983">
    <property type="entry name" value="1-ACYLGLYCEROL-3-PHOSPHATE ACYLTRANSFERASE-RELATED"/>
    <property type="match status" value="1"/>
</dbReference>
<dbReference type="InterPro" id="IPR032098">
    <property type="entry name" value="Acyltransf_C"/>
</dbReference>
<evidence type="ECO:0000256" key="1">
    <source>
        <dbReference type="ARBA" id="ARBA00008655"/>
    </source>
</evidence>
<evidence type="ECO:0000256" key="2">
    <source>
        <dbReference type="ARBA" id="ARBA00022679"/>
    </source>
</evidence>
<dbReference type="GeneID" id="109471149"/>
<dbReference type="OrthoDB" id="5920068at2759"/>
<gene>
    <name evidence="8 9" type="primary">LOC109471149</name>
</gene>
<feature type="transmembrane region" description="Helical" evidence="5">
    <location>
        <begin position="20"/>
        <end position="47"/>
    </location>
</feature>
<dbReference type="GO" id="GO:0016746">
    <property type="term" value="F:acyltransferase activity"/>
    <property type="evidence" value="ECO:0007669"/>
    <property type="project" value="UniProtKB-KW"/>
</dbReference>
<keyword evidence="3" id="KW-1208">Phospholipid metabolism</keyword>
<proteinExistence type="inferred from homology"/>
<evidence type="ECO:0000256" key="5">
    <source>
        <dbReference type="SAM" id="Phobius"/>
    </source>
</evidence>
<dbReference type="Pfam" id="PF16076">
    <property type="entry name" value="Acyltransf_C"/>
    <property type="match status" value="1"/>
</dbReference>
<dbReference type="PANTHER" id="PTHR10983:SF2">
    <property type="entry name" value="ACYL-COA:LYSOPHOSPHATIDYLGLYCEROL ACYLTRANSFERASE 1"/>
    <property type="match status" value="1"/>
</dbReference>
<dbReference type="KEGG" id="bbel:109471149"/>
<evidence type="ECO:0000256" key="4">
    <source>
        <dbReference type="ARBA" id="ARBA00023315"/>
    </source>
</evidence>
<dbReference type="Pfam" id="PF01553">
    <property type="entry name" value="Acyltransferase"/>
    <property type="match status" value="1"/>
</dbReference>
<sequence>MALVDRVNQLLVWLLPWTWYLLRIALRLAFITVNNLYVIPAHFVWLLCLQPVRILRPELFWRLEGIMFKWLLAQVGYWGYSAGYQMYECGEDISHTYSDEAIVIVNHQSTADVATLMAALQHKGPVVRRMMWIMDYIFLYSNFGWCAWAHGDFFLQQGQQYREVMLKLLKDHLKTRYLNRNHQWIILFPEGGFLRKRRERSQKYAKKHNLPVLQHVALPRIGAMKTILDNAGPPLAQRNGPLQENGAVHSEGQHIKWIVDITIAYQNGRPLDIQTLMSAWRTPYPTTLHYRYFPISEVLRDEEGLTKWLYKRFEEKEELLSHFYSTGQFPPGTTRPGTKTTDKAVEVTFSPWWMLSIHLFYLCSTALQWYTVSTMLQWVS</sequence>
<name>A0A6P4YW26_BRABE</name>
<dbReference type="InterPro" id="IPR002123">
    <property type="entry name" value="Plipid/glycerol_acylTrfase"/>
</dbReference>
<evidence type="ECO:0000256" key="3">
    <source>
        <dbReference type="ARBA" id="ARBA00023264"/>
    </source>
</evidence>
<feature type="domain" description="Phospholipid/glycerol acyltransferase" evidence="6">
    <location>
        <begin position="101"/>
        <end position="217"/>
    </location>
</feature>
<comment type="similarity">
    <text evidence="1">Belongs to the 1-acyl-sn-glycerol-3-phosphate acyltransferase family.</text>
</comment>
<organism evidence="7 8">
    <name type="scientific">Branchiostoma belcheri</name>
    <name type="common">Amphioxus</name>
    <dbReference type="NCBI Taxonomy" id="7741"/>
    <lineage>
        <taxon>Eukaryota</taxon>
        <taxon>Metazoa</taxon>
        <taxon>Chordata</taxon>
        <taxon>Cephalochordata</taxon>
        <taxon>Leptocardii</taxon>
        <taxon>Amphioxiformes</taxon>
        <taxon>Branchiostomatidae</taxon>
        <taxon>Branchiostoma</taxon>
    </lineage>
</organism>
<dbReference type="RefSeq" id="XP_019625945.1">
    <property type="nucleotide sequence ID" value="XM_019770386.1"/>
</dbReference>
<keyword evidence="5" id="KW-1133">Transmembrane helix</keyword>
<dbReference type="AlphaFoldDB" id="A0A6P4YW26"/>
<dbReference type="SMART" id="SM00563">
    <property type="entry name" value="PlsC"/>
    <property type="match status" value="1"/>
</dbReference>
<dbReference type="CDD" id="cd07990">
    <property type="entry name" value="LPLAT_LCLAT1-like"/>
    <property type="match status" value="1"/>
</dbReference>
<keyword evidence="3" id="KW-0443">Lipid metabolism</keyword>
<reference evidence="8 9" key="1">
    <citation type="submission" date="2025-04" db="UniProtKB">
        <authorList>
            <consortium name="RefSeq"/>
        </authorList>
    </citation>
    <scope>IDENTIFICATION</scope>
    <source>
        <tissue evidence="8 9">Gonad</tissue>
    </source>
</reference>